<proteinExistence type="predicted"/>
<dbReference type="RefSeq" id="WP_187963862.1">
    <property type="nucleotide sequence ID" value="NZ_JACVDC010000002.1"/>
</dbReference>
<sequence length="108" mass="13031">MANFNVIVSDYDMKVSEYINDHTDTLKLNPHIKEIDIKKLKISDIDESFQRKFKVEQNQNEELIFQTFYGKKSLNKVFIITINSKYESYRKYEPIFEVMLNSFKIYEN</sequence>
<name>A0A926Q092_9FLAO</name>
<protein>
    <submittedName>
        <fullName evidence="1">Uncharacterized protein</fullName>
    </submittedName>
</protein>
<keyword evidence="2" id="KW-1185">Reference proteome</keyword>
<organism evidence="1 2">
    <name type="scientific">Sinomicrobium weinanense</name>
    <dbReference type="NCBI Taxonomy" id="2842200"/>
    <lineage>
        <taxon>Bacteria</taxon>
        <taxon>Pseudomonadati</taxon>
        <taxon>Bacteroidota</taxon>
        <taxon>Flavobacteriia</taxon>
        <taxon>Flavobacteriales</taxon>
        <taxon>Flavobacteriaceae</taxon>
        <taxon>Sinomicrobium</taxon>
    </lineage>
</organism>
<dbReference type="Proteomes" id="UP000653730">
    <property type="component" value="Unassembled WGS sequence"/>
</dbReference>
<comment type="caution">
    <text evidence="1">The sequence shown here is derived from an EMBL/GenBank/DDBJ whole genome shotgun (WGS) entry which is preliminary data.</text>
</comment>
<gene>
    <name evidence="1" type="ORF">IBL28_01910</name>
</gene>
<dbReference type="Gene3D" id="3.40.1000.10">
    <property type="entry name" value="Mog1/PsbP, alpha/beta/alpha sandwich"/>
    <property type="match status" value="1"/>
</dbReference>
<reference evidence="1 2" key="1">
    <citation type="submission" date="2020-09" db="EMBL/GenBank/DDBJ databases">
        <title>Sinomicrobium weinanense sp. nov., a halophilic bacteria isolated from saline-alkali soil.</title>
        <authorList>
            <person name="Wu P."/>
            <person name="Ren H."/>
            <person name="Mei Y."/>
            <person name="Liang Y."/>
            <person name="Chen Z."/>
        </authorList>
    </citation>
    <scope>NUCLEOTIDE SEQUENCE [LARGE SCALE GENOMIC DNA]</scope>
    <source>
        <strain evidence="1 2">FJxs</strain>
    </source>
</reference>
<dbReference type="AlphaFoldDB" id="A0A926Q092"/>
<dbReference type="EMBL" id="JACVDC010000002">
    <property type="protein sequence ID" value="MBC9794707.1"/>
    <property type="molecule type" value="Genomic_DNA"/>
</dbReference>
<evidence type="ECO:0000313" key="1">
    <source>
        <dbReference type="EMBL" id="MBC9794707.1"/>
    </source>
</evidence>
<accession>A0A926Q092</accession>
<evidence type="ECO:0000313" key="2">
    <source>
        <dbReference type="Proteomes" id="UP000653730"/>
    </source>
</evidence>